<keyword evidence="1 3" id="KW-0413">Isomerase</keyword>
<gene>
    <name evidence="3" type="ORF">GJU40_08395</name>
</gene>
<dbReference type="EC" id="5.1.3.14" evidence="3"/>
<dbReference type="InterPro" id="IPR029767">
    <property type="entry name" value="WecB-like"/>
</dbReference>
<dbReference type="EMBL" id="WKKI01000012">
    <property type="protein sequence ID" value="MRX72169.1"/>
    <property type="molecule type" value="Genomic_DNA"/>
</dbReference>
<evidence type="ECO:0000313" key="4">
    <source>
        <dbReference type="Proteomes" id="UP000448867"/>
    </source>
</evidence>
<keyword evidence="4" id="KW-1185">Reference proteome</keyword>
<dbReference type="CDD" id="cd03786">
    <property type="entry name" value="GTB_UDP-GlcNAc_2-Epimerase"/>
    <property type="match status" value="1"/>
</dbReference>
<comment type="similarity">
    <text evidence="1">Belongs to the UDP-N-acetylglucosamine 2-epimerase family.</text>
</comment>
<evidence type="ECO:0000256" key="1">
    <source>
        <dbReference type="RuleBase" id="RU003513"/>
    </source>
</evidence>
<feature type="domain" description="UDP-N-acetylglucosamine 2-epimerase" evidence="2">
    <location>
        <begin position="25"/>
        <end position="350"/>
    </location>
</feature>
<dbReference type="PANTHER" id="PTHR43174:SF1">
    <property type="entry name" value="UDP-N-ACETYLGLUCOSAMINE 2-EPIMERASE"/>
    <property type="match status" value="1"/>
</dbReference>
<dbReference type="AlphaFoldDB" id="A0A7X2LZW8"/>
<evidence type="ECO:0000259" key="2">
    <source>
        <dbReference type="Pfam" id="PF02350"/>
    </source>
</evidence>
<sequence>MKKIVTIIGARPQFIKAAPVSREIRKHFTEIIVHTGQHYDKNMSDIFFEELQIPKPDYSLNVGSSSHGKQTGEMLIQIEEVLLKEEPDYVLVYGDTNSTLAGSLAASKLHIPVVHIEAGLRSFNKKMPEEINRIMTDHVSQYLFCPTQTAVDNLKDENITQGVHNVGDVMYDAVLYNLQLAEKSSVLENHGLEKNSYHLITLHRAENTDDQKRMENIISAFQQIDKTLIWPIHPRTKNKLEGYGIRLDEISNLKVIEPVGYLDMLTLVSNAEKILTDSGGVQKEAYFLKIPCVTLREETEWVETVQNKGNVLVGSDTEKILAAANSSYVSEYQPAFGDGESAKHIAELLKR</sequence>
<dbReference type="Proteomes" id="UP000448867">
    <property type="component" value="Unassembled WGS sequence"/>
</dbReference>
<dbReference type="PANTHER" id="PTHR43174">
    <property type="entry name" value="UDP-N-ACETYLGLUCOSAMINE 2-EPIMERASE"/>
    <property type="match status" value="1"/>
</dbReference>
<dbReference type="RefSeq" id="WP_154307310.1">
    <property type="nucleotide sequence ID" value="NZ_WKKI01000012.1"/>
</dbReference>
<dbReference type="SUPFAM" id="SSF53756">
    <property type="entry name" value="UDP-Glycosyltransferase/glycogen phosphorylase"/>
    <property type="match status" value="1"/>
</dbReference>
<dbReference type="GO" id="GO:0008761">
    <property type="term" value="F:UDP-N-acetylglucosamine 2-epimerase activity"/>
    <property type="evidence" value="ECO:0007669"/>
    <property type="project" value="UniProtKB-EC"/>
</dbReference>
<dbReference type="OrthoDB" id="9803238at2"/>
<reference evidence="3 4" key="1">
    <citation type="submission" date="2019-11" db="EMBL/GenBank/DDBJ databases">
        <title>Bacillus lacus genome.</title>
        <authorList>
            <person name="Allen C.J."/>
            <person name="Newman J.D."/>
        </authorList>
    </citation>
    <scope>NUCLEOTIDE SEQUENCE [LARGE SCALE GENOMIC DNA]</scope>
    <source>
        <strain evidence="3 4">KCTC 33946</strain>
    </source>
</reference>
<organism evidence="3 4">
    <name type="scientific">Metabacillus lacus</name>
    <dbReference type="NCBI Taxonomy" id="1983721"/>
    <lineage>
        <taxon>Bacteria</taxon>
        <taxon>Bacillati</taxon>
        <taxon>Bacillota</taxon>
        <taxon>Bacilli</taxon>
        <taxon>Bacillales</taxon>
        <taxon>Bacillaceae</taxon>
        <taxon>Metabacillus</taxon>
    </lineage>
</organism>
<protein>
    <submittedName>
        <fullName evidence="3">UDP-N-acetylglucosamine 2-epimerase (Non-hydrolyzing)</fullName>
        <ecNumber evidence="3">5.1.3.14</ecNumber>
    </submittedName>
</protein>
<proteinExistence type="inferred from homology"/>
<dbReference type="Gene3D" id="3.40.50.2000">
    <property type="entry name" value="Glycogen Phosphorylase B"/>
    <property type="match status" value="2"/>
</dbReference>
<dbReference type="Pfam" id="PF02350">
    <property type="entry name" value="Epimerase_2"/>
    <property type="match status" value="1"/>
</dbReference>
<name>A0A7X2LZW8_9BACI</name>
<dbReference type="InterPro" id="IPR003331">
    <property type="entry name" value="UDP_GlcNAc_Epimerase_2_dom"/>
</dbReference>
<dbReference type="NCBIfam" id="TIGR00236">
    <property type="entry name" value="wecB"/>
    <property type="match status" value="1"/>
</dbReference>
<evidence type="ECO:0000313" key="3">
    <source>
        <dbReference type="EMBL" id="MRX72169.1"/>
    </source>
</evidence>
<comment type="caution">
    <text evidence="3">The sequence shown here is derived from an EMBL/GenBank/DDBJ whole genome shotgun (WGS) entry which is preliminary data.</text>
</comment>
<accession>A0A7X2LZW8</accession>